<proteinExistence type="inferred from homology"/>
<keyword evidence="4 10" id="KW-0812">Transmembrane</keyword>
<feature type="transmembrane region" description="Helical" evidence="10">
    <location>
        <begin position="343"/>
        <end position="362"/>
    </location>
</feature>
<protein>
    <recommendedName>
        <fullName evidence="10">Odorant receptor</fullName>
    </recommendedName>
</protein>
<reference evidence="12" key="1">
    <citation type="submission" date="2021-09" db="EMBL/GenBank/DDBJ databases">
        <authorList>
            <person name="Martin H S."/>
        </authorList>
    </citation>
    <scope>NUCLEOTIDE SEQUENCE</scope>
</reference>
<evidence type="ECO:0000256" key="8">
    <source>
        <dbReference type="ARBA" id="ARBA00023170"/>
    </source>
</evidence>
<dbReference type="Pfam" id="PF02949">
    <property type="entry name" value="7tm_6"/>
    <property type="match status" value="2"/>
</dbReference>
<sequence>MMNDLIMQAHLMHLLCQYTILADCFETIIDDCIDSENKIERSKLVMTEKFRERYLKRLNDLVEQHKLILNNTMELKKSLSVPMLGQLAASTMLICCVSFQATRSENISKAIYCSGWECGLMATKGVRARLMFAVMRARKPLVLSAGGLFDLSLVSYTTEKNKKVFKYLASAMNSSNLDISTTERKDIFYSWGKRNKQSLKLLIFLGTCTLVFWFFYPLFDDAEYNLIIVISLPFDYRTPALYPVTYITTFIVFMYIAYFVMLHDLVIQVYLVHLICQLAILNDCFENILQDCKKGFSKEQLDSIYLNEEFVQKYVKRLGKLVDQHTFIINNTLKLRDILSTPMLLQVAVSTTLICSIGFQIATVNMNFLAIHIV</sequence>
<comment type="similarity">
    <text evidence="10">Belongs to the insect chemoreceptor superfamily. Heteromeric odorant receptor channel (TC 1.A.69) family.</text>
</comment>
<gene>
    <name evidence="12" type="ORF">DCHRY22_LOCUS1602</name>
</gene>
<organism evidence="12 13">
    <name type="scientific">Danaus chrysippus</name>
    <name type="common">African queen</name>
    <dbReference type="NCBI Taxonomy" id="151541"/>
    <lineage>
        <taxon>Eukaryota</taxon>
        <taxon>Metazoa</taxon>
        <taxon>Ecdysozoa</taxon>
        <taxon>Arthropoda</taxon>
        <taxon>Hexapoda</taxon>
        <taxon>Insecta</taxon>
        <taxon>Pterygota</taxon>
        <taxon>Neoptera</taxon>
        <taxon>Endopterygota</taxon>
        <taxon>Lepidoptera</taxon>
        <taxon>Glossata</taxon>
        <taxon>Ditrysia</taxon>
        <taxon>Papilionoidea</taxon>
        <taxon>Nymphalidae</taxon>
        <taxon>Danainae</taxon>
        <taxon>Danaini</taxon>
        <taxon>Danaina</taxon>
        <taxon>Danaus</taxon>
        <taxon>Anosia</taxon>
    </lineage>
</organism>
<keyword evidence="11" id="KW-0732">Signal</keyword>
<evidence type="ECO:0000313" key="13">
    <source>
        <dbReference type="Proteomes" id="UP000789524"/>
    </source>
</evidence>
<evidence type="ECO:0000256" key="3">
    <source>
        <dbReference type="ARBA" id="ARBA00022606"/>
    </source>
</evidence>
<name>A0A8J2VPP2_9NEOP</name>
<keyword evidence="9 10" id="KW-0807">Transducer</keyword>
<dbReference type="EMBL" id="CAKASE010000044">
    <property type="protein sequence ID" value="CAG9559814.1"/>
    <property type="molecule type" value="Genomic_DNA"/>
</dbReference>
<dbReference type="GO" id="GO:0005549">
    <property type="term" value="F:odorant binding"/>
    <property type="evidence" value="ECO:0007669"/>
    <property type="project" value="InterPro"/>
</dbReference>
<feature type="chain" id="PRO_5035278313" description="Odorant receptor" evidence="11">
    <location>
        <begin position="25"/>
        <end position="374"/>
    </location>
</feature>
<feature type="signal peptide" evidence="11">
    <location>
        <begin position="1"/>
        <end position="24"/>
    </location>
</feature>
<feature type="transmembrane region" description="Helical" evidence="10">
    <location>
        <begin position="201"/>
        <end position="219"/>
    </location>
</feature>
<comment type="caution">
    <text evidence="10">Lacks conserved residue(s) required for the propagation of feature annotation.</text>
</comment>
<evidence type="ECO:0000256" key="10">
    <source>
        <dbReference type="RuleBase" id="RU351113"/>
    </source>
</evidence>
<evidence type="ECO:0000256" key="5">
    <source>
        <dbReference type="ARBA" id="ARBA00022725"/>
    </source>
</evidence>
<evidence type="ECO:0000256" key="11">
    <source>
        <dbReference type="SAM" id="SignalP"/>
    </source>
</evidence>
<accession>A0A8J2VPP2</accession>
<keyword evidence="7 10" id="KW-0472">Membrane</keyword>
<dbReference type="GO" id="GO:0007165">
    <property type="term" value="P:signal transduction"/>
    <property type="evidence" value="ECO:0007669"/>
    <property type="project" value="UniProtKB-KW"/>
</dbReference>
<comment type="caution">
    <text evidence="12">The sequence shown here is derived from an EMBL/GenBank/DDBJ whole genome shotgun (WGS) entry which is preliminary data.</text>
</comment>
<keyword evidence="5 10" id="KW-0552">Olfaction</keyword>
<evidence type="ECO:0000256" key="6">
    <source>
        <dbReference type="ARBA" id="ARBA00022989"/>
    </source>
</evidence>
<evidence type="ECO:0000256" key="9">
    <source>
        <dbReference type="ARBA" id="ARBA00023224"/>
    </source>
</evidence>
<evidence type="ECO:0000256" key="1">
    <source>
        <dbReference type="ARBA" id="ARBA00004651"/>
    </source>
</evidence>
<dbReference type="GO" id="GO:0004984">
    <property type="term" value="F:olfactory receptor activity"/>
    <property type="evidence" value="ECO:0007669"/>
    <property type="project" value="InterPro"/>
</dbReference>
<dbReference type="OrthoDB" id="7539170at2759"/>
<comment type="subcellular location">
    <subcellularLocation>
        <location evidence="1 10">Cell membrane</location>
        <topology evidence="1 10">Multi-pass membrane protein</topology>
    </subcellularLocation>
</comment>
<feature type="transmembrane region" description="Helical" evidence="10">
    <location>
        <begin position="239"/>
        <end position="261"/>
    </location>
</feature>
<keyword evidence="13" id="KW-1185">Reference proteome</keyword>
<dbReference type="PANTHER" id="PTHR21137:SF35">
    <property type="entry name" value="ODORANT RECEPTOR 19A-RELATED"/>
    <property type="match status" value="1"/>
</dbReference>
<evidence type="ECO:0000256" key="4">
    <source>
        <dbReference type="ARBA" id="ARBA00022692"/>
    </source>
</evidence>
<dbReference type="Proteomes" id="UP000789524">
    <property type="component" value="Unassembled WGS sequence"/>
</dbReference>
<keyword evidence="6 10" id="KW-1133">Transmembrane helix</keyword>
<evidence type="ECO:0000256" key="7">
    <source>
        <dbReference type="ARBA" id="ARBA00023136"/>
    </source>
</evidence>
<keyword evidence="2" id="KW-1003">Cell membrane</keyword>
<dbReference type="GO" id="GO:0005886">
    <property type="term" value="C:plasma membrane"/>
    <property type="evidence" value="ECO:0007669"/>
    <property type="project" value="UniProtKB-SubCell"/>
</dbReference>
<evidence type="ECO:0000256" key="2">
    <source>
        <dbReference type="ARBA" id="ARBA00022475"/>
    </source>
</evidence>
<keyword evidence="8 10" id="KW-0675">Receptor</keyword>
<dbReference type="InterPro" id="IPR004117">
    <property type="entry name" value="7tm6_olfct_rcpt"/>
</dbReference>
<dbReference type="PANTHER" id="PTHR21137">
    <property type="entry name" value="ODORANT RECEPTOR"/>
    <property type="match status" value="1"/>
</dbReference>
<dbReference type="AlphaFoldDB" id="A0A8J2VPP2"/>
<keyword evidence="3 10" id="KW-0716">Sensory transduction</keyword>
<evidence type="ECO:0000313" key="12">
    <source>
        <dbReference type="EMBL" id="CAG9559814.1"/>
    </source>
</evidence>